<dbReference type="OrthoDB" id="433309at2759"/>
<dbReference type="GeneID" id="9681938"/>
<name>C1MKA8_MICPC</name>
<sequence length="566" mass="61938">MRSLFTPPRGRGDRGVGAALAPSPRVVVSARAVVVCVLASMPLLLRWYARSLETSTEETTSLAVRVAGEFAGGARATADWSSYDRGHEDDAAAARTTASASREKEETEAAERARRAELSARAERWFHGAERLADAVTAASSSSSSSMGGGDASLESAPDDADTDAAPPDVKVVVATTTADAPDSVLRWAAYHAALGVDAFFLFLEGAAATPSNVKALRETAARNALSMMIWTPSRELNETRAASRAWNEKWLANYFDKPCNNELFVRQSLNMEIAIAAAHRARPTSVSKREGSKGNSNSKPKLKPPKPSFDWIVQIDTDELLHPAGAKNGFGIKSLLASLPPDVDQHVFPNYEACPEDSSVRDPFVDVTLFKKSYSHVSRDAYMEEYATVTRGNPNYFLTYANGKSAARVIPGLRPNGAHRFYNYGGKPKETTATEAAVLHFTYTMFDDVLKRKARCECPGDGSDEALQKCFILDFDRTLYKMWDESSEETMRRFWGERVVYGDADVVMSLLARGLFARIYTPRVLMRAVMEEGGGGEAKAERKKKRGETGGNPGRIWDTRDRDGS</sequence>
<dbReference type="STRING" id="564608.C1MKA8"/>
<dbReference type="Proteomes" id="UP000001876">
    <property type="component" value="Unassembled WGS sequence"/>
</dbReference>
<dbReference type="GO" id="GO:0009737">
    <property type="term" value="P:response to abscisic acid"/>
    <property type="evidence" value="ECO:0007669"/>
    <property type="project" value="InterPro"/>
</dbReference>
<evidence type="ECO:0000313" key="3">
    <source>
        <dbReference type="Proteomes" id="UP000001876"/>
    </source>
</evidence>
<gene>
    <name evidence="2" type="ORF">MICPUCDRAFT_46528</name>
</gene>
<reference evidence="2 3" key="1">
    <citation type="journal article" date="2009" name="Science">
        <title>Green evolution and dynamic adaptations revealed by genomes of the marine picoeukaryotes Micromonas.</title>
        <authorList>
            <person name="Worden A.Z."/>
            <person name="Lee J.H."/>
            <person name="Mock T."/>
            <person name="Rouze P."/>
            <person name="Simmons M.P."/>
            <person name="Aerts A.L."/>
            <person name="Allen A.E."/>
            <person name="Cuvelier M.L."/>
            <person name="Derelle E."/>
            <person name="Everett M.V."/>
            <person name="Foulon E."/>
            <person name="Grimwood J."/>
            <person name="Gundlach H."/>
            <person name="Henrissat B."/>
            <person name="Napoli C."/>
            <person name="McDonald S.M."/>
            <person name="Parker M.S."/>
            <person name="Rombauts S."/>
            <person name="Salamov A."/>
            <person name="Von Dassow P."/>
            <person name="Badger J.H."/>
            <person name="Coutinho P.M."/>
            <person name="Demir E."/>
            <person name="Dubchak I."/>
            <person name="Gentemann C."/>
            <person name="Eikrem W."/>
            <person name="Gready J.E."/>
            <person name="John U."/>
            <person name="Lanier W."/>
            <person name="Lindquist E.A."/>
            <person name="Lucas S."/>
            <person name="Mayer K.F."/>
            <person name="Moreau H."/>
            <person name="Not F."/>
            <person name="Otillar R."/>
            <person name="Panaud O."/>
            <person name="Pangilinan J."/>
            <person name="Paulsen I."/>
            <person name="Piegu B."/>
            <person name="Poliakov A."/>
            <person name="Robbens S."/>
            <person name="Schmutz J."/>
            <person name="Toulza E."/>
            <person name="Wyss T."/>
            <person name="Zelensky A."/>
            <person name="Zhou K."/>
            <person name="Armbrust E.V."/>
            <person name="Bhattacharya D."/>
            <person name="Goodenough U.W."/>
            <person name="Van de Peer Y."/>
            <person name="Grigoriev I.V."/>
        </authorList>
    </citation>
    <scope>NUCLEOTIDE SEQUENCE [LARGE SCALE GENOMIC DNA]</scope>
    <source>
        <strain evidence="2 3">CCMP1545</strain>
    </source>
</reference>
<dbReference type="PANTHER" id="PTHR46701:SF7">
    <property type="entry name" value="GLYCOSYLTRANSFERASE-LIKE KOBITO 1"/>
    <property type="match status" value="1"/>
</dbReference>
<dbReference type="PANTHER" id="PTHR46701">
    <property type="entry name" value="GLYCOSYLTRANSFERASE-LIKE KOBITO 1"/>
    <property type="match status" value="1"/>
</dbReference>
<protein>
    <submittedName>
        <fullName evidence="2">Predicted protein</fullName>
    </submittedName>
</protein>
<feature type="compositionally biased region" description="Basic and acidic residues" evidence="1">
    <location>
        <begin position="101"/>
        <end position="114"/>
    </location>
</feature>
<feature type="region of interest" description="Disordered" evidence="1">
    <location>
        <begin position="533"/>
        <end position="566"/>
    </location>
</feature>
<feature type="region of interest" description="Disordered" evidence="1">
    <location>
        <begin position="77"/>
        <end position="114"/>
    </location>
</feature>
<feature type="region of interest" description="Disordered" evidence="1">
    <location>
        <begin position="285"/>
        <end position="308"/>
    </location>
</feature>
<dbReference type="GO" id="GO:0030244">
    <property type="term" value="P:cellulose biosynthetic process"/>
    <property type="evidence" value="ECO:0007669"/>
    <property type="project" value="InterPro"/>
</dbReference>
<evidence type="ECO:0000313" key="2">
    <source>
        <dbReference type="EMBL" id="EEH59731.1"/>
    </source>
</evidence>
<evidence type="ECO:0000256" key="1">
    <source>
        <dbReference type="SAM" id="MobiDB-lite"/>
    </source>
</evidence>
<keyword evidence="3" id="KW-1185">Reference proteome</keyword>
<feature type="region of interest" description="Disordered" evidence="1">
    <location>
        <begin position="137"/>
        <end position="166"/>
    </location>
</feature>
<dbReference type="EMBL" id="GG663736">
    <property type="protein sequence ID" value="EEH59731.1"/>
    <property type="molecule type" value="Genomic_DNA"/>
</dbReference>
<dbReference type="KEGG" id="mpp:MICPUCDRAFT_46528"/>
<dbReference type="RefSeq" id="XP_003056355.1">
    <property type="nucleotide sequence ID" value="XM_003056309.1"/>
</dbReference>
<feature type="compositionally biased region" description="Basic and acidic residues" evidence="1">
    <location>
        <begin position="82"/>
        <end position="92"/>
    </location>
</feature>
<dbReference type="eggNOG" id="ENOG502QPZC">
    <property type="taxonomic scope" value="Eukaryota"/>
</dbReference>
<organism evidence="3">
    <name type="scientific">Micromonas pusilla (strain CCMP1545)</name>
    <name type="common">Picoplanktonic green alga</name>
    <dbReference type="NCBI Taxonomy" id="564608"/>
    <lineage>
        <taxon>Eukaryota</taxon>
        <taxon>Viridiplantae</taxon>
        <taxon>Chlorophyta</taxon>
        <taxon>Mamiellophyceae</taxon>
        <taxon>Mamiellales</taxon>
        <taxon>Mamiellaceae</taxon>
        <taxon>Micromonas</taxon>
    </lineage>
</organism>
<accession>C1MKA8</accession>
<dbReference type="AlphaFoldDB" id="C1MKA8"/>
<dbReference type="InterPro" id="IPR044224">
    <property type="entry name" value="KOBITO1-like"/>
</dbReference>
<proteinExistence type="predicted"/>